<reference evidence="1 2" key="1">
    <citation type="submission" date="2019-04" db="EMBL/GenBank/DDBJ databases">
        <title>Sphingomonas psychrotolerans sp. nov., isolated from soil in the Tianshan Mountains, Xinjiang, China.</title>
        <authorList>
            <person name="Luo Y."/>
            <person name="Sheng H."/>
        </authorList>
    </citation>
    <scope>NUCLEOTIDE SEQUENCE [LARGE SCALE GENOMIC DNA]</scope>
    <source>
        <strain evidence="1 2">KIS18-15</strain>
    </source>
</reference>
<accession>A0A4V3QXB5</accession>
<organism evidence="1 2">
    <name type="scientific">Sphingomonas naasensis</name>
    <dbReference type="NCBI Taxonomy" id="1344951"/>
    <lineage>
        <taxon>Bacteria</taxon>
        <taxon>Pseudomonadati</taxon>
        <taxon>Pseudomonadota</taxon>
        <taxon>Alphaproteobacteria</taxon>
        <taxon>Sphingomonadales</taxon>
        <taxon>Sphingomonadaceae</taxon>
        <taxon>Sphingomonas</taxon>
    </lineage>
</organism>
<gene>
    <name evidence="1" type="ORF">E5A74_01120</name>
</gene>
<dbReference type="Proteomes" id="UP000309848">
    <property type="component" value="Unassembled WGS sequence"/>
</dbReference>
<proteinExistence type="predicted"/>
<keyword evidence="2" id="KW-1185">Reference proteome</keyword>
<dbReference type="EMBL" id="SRXU01000001">
    <property type="protein sequence ID" value="TGX45812.1"/>
    <property type="molecule type" value="Genomic_DNA"/>
</dbReference>
<evidence type="ECO:0000313" key="2">
    <source>
        <dbReference type="Proteomes" id="UP000309848"/>
    </source>
</evidence>
<protein>
    <submittedName>
        <fullName evidence="1">Uncharacterized protein</fullName>
    </submittedName>
</protein>
<dbReference type="AlphaFoldDB" id="A0A4V3QXB5"/>
<sequence>MIVMLTALLGLSVSSASLQREPDIARPEMLSSEDVFPPIDDAAVLAFVKAPFDPKAGGRWPKWPRTLGMLRGVPVVISYTCSDLCPEYTKRIVRYNVAAGPDCDRIGGISKDIVVPRGIGAGLSRYCIPAVTDAWQE</sequence>
<evidence type="ECO:0000313" key="1">
    <source>
        <dbReference type="EMBL" id="TGX45812.1"/>
    </source>
</evidence>
<dbReference type="RefSeq" id="WP_135982000.1">
    <property type="nucleotide sequence ID" value="NZ_JAASQM010000001.1"/>
</dbReference>
<comment type="caution">
    <text evidence="1">The sequence shown here is derived from an EMBL/GenBank/DDBJ whole genome shotgun (WGS) entry which is preliminary data.</text>
</comment>
<name>A0A4V3QXB5_9SPHN</name>
<dbReference type="OrthoDB" id="6658408at2"/>